<dbReference type="Gene3D" id="3.90.1140.10">
    <property type="entry name" value="Cyclic phosphodiesterase"/>
    <property type="match status" value="1"/>
</dbReference>
<keyword evidence="3" id="KW-0436">Ligase</keyword>
<dbReference type="NCBIfam" id="TIGR02258">
    <property type="entry name" value="2_5_ligase"/>
    <property type="match status" value="1"/>
</dbReference>
<proteinExistence type="inferred from homology"/>
<organism evidence="3">
    <name type="scientific">uncultured Acidobacteria bacterium HF0770_27F21</name>
    <dbReference type="NCBI Taxonomy" id="710730"/>
    <lineage>
        <taxon>Bacteria</taxon>
        <taxon>Pseudomonadati</taxon>
        <taxon>Acidobacteriota</taxon>
        <taxon>environmental samples</taxon>
    </lineage>
</organism>
<dbReference type="EC" id="3.1.4.58" evidence="2"/>
<dbReference type="EMBL" id="GU474926">
    <property type="protein sequence ID" value="ADI19577.1"/>
    <property type="molecule type" value="Genomic_DNA"/>
</dbReference>
<dbReference type="AlphaFoldDB" id="E0XYT6"/>
<dbReference type="GO" id="GO:0016874">
    <property type="term" value="F:ligase activity"/>
    <property type="evidence" value="ECO:0007669"/>
    <property type="project" value="UniProtKB-KW"/>
</dbReference>
<dbReference type="HAMAP" id="MF_01940">
    <property type="entry name" value="RNA_CPDase"/>
    <property type="match status" value="1"/>
</dbReference>
<dbReference type="PANTHER" id="PTHR35561">
    <property type="entry name" value="RNA 2',3'-CYCLIC PHOSPHODIESTERASE"/>
    <property type="match status" value="1"/>
</dbReference>
<dbReference type="InterPro" id="IPR009097">
    <property type="entry name" value="Cyclic_Pdiesterase"/>
</dbReference>
<protein>
    <recommendedName>
        <fullName evidence="2">RNA 2',3'-cyclic phosphodiesterase</fullName>
        <shortName evidence="2">RNA 2',3'-CPDase</shortName>
        <ecNumber evidence="2">3.1.4.58</ecNumber>
    </recommendedName>
</protein>
<dbReference type="Pfam" id="PF13563">
    <property type="entry name" value="2_5_RNA_ligase2"/>
    <property type="match status" value="1"/>
</dbReference>
<evidence type="ECO:0000256" key="2">
    <source>
        <dbReference type="HAMAP-Rule" id="MF_01940"/>
    </source>
</evidence>
<reference evidence="3" key="1">
    <citation type="journal article" date="2011" name="Environ. Microbiol.">
        <title>Time-series analyses of Monterey Bay coastal microbial picoplankton using a 'genome proxy' microarray.</title>
        <authorList>
            <person name="Rich V.I."/>
            <person name="Pham V.D."/>
            <person name="Eppley J."/>
            <person name="Shi Y."/>
            <person name="DeLong E.F."/>
        </authorList>
    </citation>
    <scope>NUCLEOTIDE SEQUENCE</scope>
</reference>
<dbReference type="SUPFAM" id="SSF55144">
    <property type="entry name" value="LigT-like"/>
    <property type="match status" value="1"/>
</dbReference>
<feature type="short sequence motif" description="HXTX 2" evidence="2">
    <location>
        <begin position="127"/>
        <end position="130"/>
    </location>
</feature>
<dbReference type="GO" id="GO:0008664">
    <property type="term" value="F:RNA 2',3'-cyclic 3'-phosphodiesterase activity"/>
    <property type="evidence" value="ECO:0007669"/>
    <property type="project" value="UniProtKB-EC"/>
</dbReference>
<feature type="active site" description="Proton acceptor" evidence="2">
    <location>
        <position position="127"/>
    </location>
</feature>
<feature type="active site" description="Proton donor" evidence="2">
    <location>
        <position position="40"/>
    </location>
</feature>
<accession>E0XYT6</accession>
<keyword evidence="1 2" id="KW-0378">Hydrolase</keyword>
<comment type="similarity">
    <text evidence="2">Belongs to the 2H phosphoesterase superfamily. ThpR family.</text>
</comment>
<dbReference type="InterPro" id="IPR004175">
    <property type="entry name" value="RNA_CPDase"/>
</dbReference>
<evidence type="ECO:0000256" key="1">
    <source>
        <dbReference type="ARBA" id="ARBA00022801"/>
    </source>
</evidence>
<sequence>MRLFVAIDLPDSVKQQLEEIVTELSTCRADVRWVHSDSMHLTLKFLGNVAPQELVEIDRVLSRIVATTQPTQGRLRNVGSFPHLHRPRVLWIGVETDNGMLSSLQTDLDAALAKIRFSREDRRFRPHITLGRIRGNRRLSALREAVEKQSGHKAGSFKIEHLTLFESRQRRGSTRYTALTTHSFEVR</sequence>
<dbReference type="GO" id="GO:0004113">
    <property type="term" value="F:2',3'-cyclic-nucleotide 3'-phosphodiesterase activity"/>
    <property type="evidence" value="ECO:0007669"/>
    <property type="project" value="InterPro"/>
</dbReference>
<feature type="short sequence motif" description="HXTX 1" evidence="2">
    <location>
        <begin position="40"/>
        <end position="43"/>
    </location>
</feature>
<evidence type="ECO:0000313" key="3">
    <source>
        <dbReference type="EMBL" id="ADI19577.1"/>
    </source>
</evidence>
<comment type="catalytic activity">
    <reaction evidence="2">
        <text>a 3'-end 2',3'-cyclophospho-ribonucleotide-RNA + H2O = a 3'-end 2'-phospho-ribonucleotide-RNA + H(+)</text>
        <dbReference type="Rhea" id="RHEA:11828"/>
        <dbReference type="Rhea" id="RHEA-COMP:10464"/>
        <dbReference type="Rhea" id="RHEA-COMP:17353"/>
        <dbReference type="ChEBI" id="CHEBI:15377"/>
        <dbReference type="ChEBI" id="CHEBI:15378"/>
        <dbReference type="ChEBI" id="CHEBI:83064"/>
        <dbReference type="ChEBI" id="CHEBI:173113"/>
        <dbReference type="EC" id="3.1.4.58"/>
    </reaction>
</comment>
<dbReference type="PANTHER" id="PTHR35561:SF1">
    <property type="entry name" value="RNA 2',3'-CYCLIC PHOSPHODIESTERASE"/>
    <property type="match status" value="1"/>
</dbReference>
<name>E0XYT6_9BACT</name>
<comment type="function">
    <text evidence="2">Hydrolyzes RNA 2',3'-cyclic phosphodiester to an RNA 2'-phosphomonoester.</text>
</comment>